<name>A0A9D3Z1R9_DREPO</name>
<dbReference type="Proteomes" id="UP000828390">
    <property type="component" value="Unassembled WGS sequence"/>
</dbReference>
<organism evidence="1 2">
    <name type="scientific">Dreissena polymorpha</name>
    <name type="common">Zebra mussel</name>
    <name type="synonym">Mytilus polymorpha</name>
    <dbReference type="NCBI Taxonomy" id="45954"/>
    <lineage>
        <taxon>Eukaryota</taxon>
        <taxon>Metazoa</taxon>
        <taxon>Spiralia</taxon>
        <taxon>Lophotrochozoa</taxon>
        <taxon>Mollusca</taxon>
        <taxon>Bivalvia</taxon>
        <taxon>Autobranchia</taxon>
        <taxon>Heteroconchia</taxon>
        <taxon>Euheterodonta</taxon>
        <taxon>Imparidentia</taxon>
        <taxon>Neoheterodontei</taxon>
        <taxon>Myida</taxon>
        <taxon>Dreissenoidea</taxon>
        <taxon>Dreissenidae</taxon>
        <taxon>Dreissena</taxon>
    </lineage>
</organism>
<gene>
    <name evidence="1" type="ORF">DPMN_070850</name>
</gene>
<sequence>MAGPMPVSDMRGLETWEDFLNVQSEEYKDAHGSLHFQIGIISKFMRWYRRASVLPSHAQTSTGPQIPDRATILEMLESQGAERDREHSKGEAIDLTIYHSECSLCSPHRLIRDDTCHLNWIYAKKRLPLNKKYHKS</sequence>
<accession>A0A9D3Z1R9</accession>
<proteinExistence type="predicted"/>
<evidence type="ECO:0000313" key="1">
    <source>
        <dbReference type="EMBL" id="KAH3711345.1"/>
    </source>
</evidence>
<dbReference type="EMBL" id="JAIWYP010000014">
    <property type="protein sequence ID" value="KAH3711345.1"/>
    <property type="molecule type" value="Genomic_DNA"/>
</dbReference>
<keyword evidence="2" id="KW-1185">Reference proteome</keyword>
<reference evidence="1" key="1">
    <citation type="journal article" date="2019" name="bioRxiv">
        <title>The Genome of the Zebra Mussel, Dreissena polymorpha: A Resource for Invasive Species Research.</title>
        <authorList>
            <person name="McCartney M.A."/>
            <person name="Auch B."/>
            <person name="Kono T."/>
            <person name="Mallez S."/>
            <person name="Zhang Y."/>
            <person name="Obille A."/>
            <person name="Becker A."/>
            <person name="Abrahante J.E."/>
            <person name="Garbe J."/>
            <person name="Badalamenti J.P."/>
            <person name="Herman A."/>
            <person name="Mangelson H."/>
            <person name="Liachko I."/>
            <person name="Sullivan S."/>
            <person name="Sone E.D."/>
            <person name="Koren S."/>
            <person name="Silverstein K.A.T."/>
            <person name="Beckman K.B."/>
            <person name="Gohl D.M."/>
        </authorList>
    </citation>
    <scope>NUCLEOTIDE SEQUENCE</scope>
    <source>
        <strain evidence="1">Duluth1</strain>
        <tissue evidence="1">Whole animal</tissue>
    </source>
</reference>
<evidence type="ECO:0000313" key="2">
    <source>
        <dbReference type="Proteomes" id="UP000828390"/>
    </source>
</evidence>
<dbReference type="AlphaFoldDB" id="A0A9D3Z1R9"/>
<reference evidence="1" key="2">
    <citation type="submission" date="2020-11" db="EMBL/GenBank/DDBJ databases">
        <authorList>
            <person name="McCartney M.A."/>
            <person name="Auch B."/>
            <person name="Kono T."/>
            <person name="Mallez S."/>
            <person name="Becker A."/>
            <person name="Gohl D.M."/>
            <person name="Silverstein K.A.T."/>
            <person name="Koren S."/>
            <person name="Bechman K.B."/>
            <person name="Herman A."/>
            <person name="Abrahante J.E."/>
            <person name="Garbe J."/>
        </authorList>
    </citation>
    <scope>NUCLEOTIDE SEQUENCE</scope>
    <source>
        <strain evidence="1">Duluth1</strain>
        <tissue evidence="1">Whole animal</tissue>
    </source>
</reference>
<protein>
    <submittedName>
        <fullName evidence="1">Uncharacterized protein</fullName>
    </submittedName>
</protein>
<comment type="caution">
    <text evidence="1">The sequence shown here is derived from an EMBL/GenBank/DDBJ whole genome shotgun (WGS) entry which is preliminary data.</text>
</comment>